<evidence type="ECO:0000313" key="2">
    <source>
        <dbReference type="Proteomes" id="UP000299102"/>
    </source>
</evidence>
<evidence type="ECO:0000313" key="1">
    <source>
        <dbReference type="EMBL" id="GBP28166.1"/>
    </source>
</evidence>
<protein>
    <submittedName>
        <fullName evidence="1">Uncharacterized protein</fullName>
    </submittedName>
</protein>
<dbReference type="Proteomes" id="UP000299102">
    <property type="component" value="Unassembled WGS sequence"/>
</dbReference>
<proteinExistence type="predicted"/>
<keyword evidence="2" id="KW-1185">Reference proteome</keyword>
<accession>A0A4C1UQA9</accession>
<dbReference type="EMBL" id="BGZK01000203">
    <property type="protein sequence ID" value="GBP28166.1"/>
    <property type="molecule type" value="Genomic_DNA"/>
</dbReference>
<organism evidence="1 2">
    <name type="scientific">Eumeta variegata</name>
    <name type="common">Bagworm moth</name>
    <name type="synonym">Eumeta japonica</name>
    <dbReference type="NCBI Taxonomy" id="151549"/>
    <lineage>
        <taxon>Eukaryota</taxon>
        <taxon>Metazoa</taxon>
        <taxon>Ecdysozoa</taxon>
        <taxon>Arthropoda</taxon>
        <taxon>Hexapoda</taxon>
        <taxon>Insecta</taxon>
        <taxon>Pterygota</taxon>
        <taxon>Neoptera</taxon>
        <taxon>Endopterygota</taxon>
        <taxon>Lepidoptera</taxon>
        <taxon>Glossata</taxon>
        <taxon>Ditrysia</taxon>
        <taxon>Tineoidea</taxon>
        <taxon>Psychidae</taxon>
        <taxon>Oiketicinae</taxon>
        <taxon>Eumeta</taxon>
    </lineage>
</organism>
<dbReference type="AlphaFoldDB" id="A0A4C1UQA9"/>
<name>A0A4C1UQA9_EUMVA</name>
<sequence length="166" mass="18323">MGVGFQAQVHAYRSISEPVNDTCAPPADWTALRLTLGERGSERVLTLVNNTVQGHTAAARTKVIEIAQNSTATSYFLKRLKADPCVLLYKAGKDHCQASSYRQITLLNVMSKVCEQLILRRPTTTVEMLQPPSEHRFMRARGTASQILRTGKIITDALWPTATVSP</sequence>
<reference evidence="1 2" key="1">
    <citation type="journal article" date="2019" name="Commun. Biol.">
        <title>The bagworm genome reveals a unique fibroin gene that provides high tensile strength.</title>
        <authorList>
            <person name="Kono N."/>
            <person name="Nakamura H."/>
            <person name="Ohtoshi R."/>
            <person name="Tomita M."/>
            <person name="Numata K."/>
            <person name="Arakawa K."/>
        </authorList>
    </citation>
    <scope>NUCLEOTIDE SEQUENCE [LARGE SCALE GENOMIC DNA]</scope>
</reference>
<comment type="caution">
    <text evidence="1">The sequence shown here is derived from an EMBL/GenBank/DDBJ whole genome shotgun (WGS) entry which is preliminary data.</text>
</comment>
<dbReference type="OrthoDB" id="416454at2759"/>
<gene>
    <name evidence="1" type="ORF">EVAR_76261_1</name>
</gene>